<evidence type="ECO:0000256" key="1">
    <source>
        <dbReference type="ARBA" id="ARBA00004613"/>
    </source>
</evidence>
<gene>
    <name evidence="9" type="ORF">P3X46_011736</name>
</gene>
<comment type="caution">
    <text evidence="9">The sequence shown here is derived from an EMBL/GenBank/DDBJ whole genome shotgun (WGS) entry which is preliminary data.</text>
</comment>
<name>A0ABQ9MBR6_HEVBR</name>
<evidence type="ECO:0000256" key="2">
    <source>
        <dbReference type="ARBA" id="ARBA00005581"/>
    </source>
</evidence>
<sequence>MKRIDNVLVFLVLMHFYIILVHATVHVRVINMLGEGRSIILHCQSKDDDLGYVILENGSEFQWSFNVNFWGTTLFFCGLQWEDSYPRHFDAYNAKKDYNRCFTECKWLINSDGALFSYNQGSEIWEPSPFSTTPSMKEGKNITQDHIK</sequence>
<dbReference type="PANTHER" id="PTHR31232">
    <property type="match status" value="1"/>
</dbReference>
<evidence type="ECO:0000256" key="5">
    <source>
        <dbReference type="ARBA" id="ARBA00022729"/>
    </source>
</evidence>
<keyword evidence="3 6" id="KW-0713">Self-incompatibility</keyword>
<feature type="transmembrane region" description="Helical" evidence="8">
    <location>
        <begin position="7"/>
        <end position="25"/>
    </location>
</feature>
<accession>A0ABQ9MBR6</accession>
<dbReference type="PANTHER" id="PTHR31232:SF18">
    <property type="entry name" value="S-PROTEIN HOMOLOG"/>
    <property type="match status" value="1"/>
</dbReference>
<reference evidence="9" key="1">
    <citation type="journal article" date="2023" name="Plant Biotechnol. J.">
        <title>Chromosome-level wild Hevea brasiliensis genome provides new tools for genomic-assisted breeding and valuable loci to elevate rubber yield.</title>
        <authorList>
            <person name="Cheng H."/>
            <person name="Song X."/>
            <person name="Hu Y."/>
            <person name="Wu T."/>
            <person name="Yang Q."/>
            <person name="An Z."/>
            <person name="Feng S."/>
            <person name="Deng Z."/>
            <person name="Wu W."/>
            <person name="Zeng X."/>
            <person name="Tu M."/>
            <person name="Wang X."/>
            <person name="Huang H."/>
        </authorList>
    </citation>
    <scope>NUCLEOTIDE SEQUENCE</scope>
    <source>
        <strain evidence="9">MT/VB/25A 57/8</strain>
    </source>
</reference>
<protein>
    <recommendedName>
        <fullName evidence="6">S-protein homolog</fullName>
    </recommendedName>
</protein>
<comment type="subcellular location">
    <subcellularLocation>
        <location evidence="1 6">Secreted</location>
    </subcellularLocation>
</comment>
<dbReference type="EMBL" id="JARPOI010000007">
    <property type="protein sequence ID" value="KAJ9176425.1"/>
    <property type="molecule type" value="Genomic_DNA"/>
</dbReference>
<feature type="region of interest" description="Disordered" evidence="7">
    <location>
        <begin position="129"/>
        <end position="148"/>
    </location>
</feature>
<dbReference type="Pfam" id="PF05938">
    <property type="entry name" value="Self-incomp_S1"/>
    <property type="match status" value="1"/>
</dbReference>
<keyword evidence="5" id="KW-0732">Signal</keyword>
<keyword evidence="4 6" id="KW-0964">Secreted</keyword>
<evidence type="ECO:0000256" key="6">
    <source>
        <dbReference type="RuleBase" id="RU367044"/>
    </source>
</evidence>
<evidence type="ECO:0000256" key="8">
    <source>
        <dbReference type="SAM" id="Phobius"/>
    </source>
</evidence>
<keyword evidence="8" id="KW-0472">Membrane</keyword>
<keyword evidence="8" id="KW-1133">Transmembrane helix</keyword>
<evidence type="ECO:0000256" key="3">
    <source>
        <dbReference type="ARBA" id="ARBA00022471"/>
    </source>
</evidence>
<dbReference type="Proteomes" id="UP001174677">
    <property type="component" value="Chromosome 7"/>
</dbReference>
<keyword evidence="10" id="KW-1185">Reference proteome</keyword>
<keyword evidence="8" id="KW-0812">Transmembrane</keyword>
<feature type="compositionally biased region" description="Basic and acidic residues" evidence="7">
    <location>
        <begin position="137"/>
        <end position="148"/>
    </location>
</feature>
<evidence type="ECO:0000256" key="4">
    <source>
        <dbReference type="ARBA" id="ARBA00022525"/>
    </source>
</evidence>
<evidence type="ECO:0000256" key="7">
    <source>
        <dbReference type="SAM" id="MobiDB-lite"/>
    </source>
</evidence>
<proteinExistence type="inferred from homology"/>
<evidence type="ECO:0000313" key="10">
    <source>
        <dbReference type="Proteomes" id="UP001174677"/>
    </source>
</evidence>
<evidence type="ECO:0000313" key="9">
    <source>
        <dbReference type="EMBL" id="KAJ9176425.1"/>
    </source>
</evidence>
<organism evidence="9 10">
    <name type="scientific">Hevea brasiliensis</name>
    <name type="common">Para rubber tree</name>
    <name type="synonym">Siphonia brasiliensis</name>
    <dbReference type="NCBI Taxonomy" id="3981"/>
    <lineage>
        <taxon>Eukaryota</taxon>
        <taxon>Viridiplantae</taxon>
        <taxon>Streptophyta</taxon>
        <taxon>Embryophyta</taxon>
        <taxon>Tracheophyta</taxon>
        <taxon>Spermatophyta</taxon>
        <taxon>Magnoliopsida</taxon>
        <taxon>eudicotyledons</taxon>
        <taxon>Gunneridae</taxon>
        <taxon>Pentapetalae</taxon>
        <taxon>rosids</taxon>
        <taxon>fabids</taxon>
        <taxon>Malpighiales</taxon>
        <taxon>Euphorbiaceae</taxon>
        <taxon>Crotonoideae</taxon>
        <taxon>Micrandreae</taxon>
        <taxon>Hevea</taxon>
    </lineage>
</organism>
<dbReference type="InterPro" id="IPR010264">
    <property type="entry name" value="Self-incomp_S1"/>
</dbReference>
<comment type="similarity">
    <text evidence="2 6">Belongs to the plant self-incompatibility (S1) protein family.</text>
</comment>